<dbReference type="Pfam" id="PF00924">
    <property type="entry name" value="MS_channel_2nd"/>
    <property type="match status" value="1"/>
</dbReference>
<feature type="transmembrane region" description="Helical" evidence="5">
    <location>
        <begin position="291"/>
        <end position="309"/>
    </location>
</feature>
<keyword evidence="2 5" id="KW-0812">Transmembrane</keyword>
<evidence type="ECO:0000313" key="9">
    <source>
        <dbReference type="Proteomes" id="UP000029878"/>
    </source>
</evidence>
<evidence type="ECO:0000259" key="7">
    <source>
        <dbReference type="Pfam" id="PF00924"/>
    </source>
</evidence>
<dbReference type="RefSeq" id="WP_034344227.1">
    <property type="nucleotide sequence ID" value="NZ_FZNG01000025.1"/>
</dbReference>
<feature type="domain" description="Mechanosensitive ion channel MscS" evidence="7">
    <location>
        <begin position="332"/>
        <end position="413"/>
    </location>
</feature>
<dbReference type="Proteomes" id="UP000029878">
    <property type="component" value="Unassembled WGS sequence"/>
</dbReference>
<evidence type="ECO:0000256" key="4">
    <source>
        <dbReference type="ARBA" id="ARBA00023136"/>
    </source>
</evidence>
<proteinExistence type="predicted"/>
<dbReference type="EMBL" id="JRPL02000006">
    <property type="protein sequence ID" value="TLD83746.1"/>
    <property type="molecule type" value="Genomic_DNA"/>
</dbReference>
<dbReference type="PANTHER" id="PTHR30566:SF5">
    <property type="entry name" value="MECHANOSENSITIVE ION CHANNEL PROTEIN 1, MITOCHONDRIAL-RELATED"/>
    <property type="match status" value="1"/>
</dbReference>
<dbReference type="SUPFAM" id="SSF50182">
    <property type="entry name" value="Sm-like ribonucleoproteins"/>
    <property type="match status" value="1"/>
</dbReference>
<gene>
    <name evidence="8" type="ORF">LS81_004180</name>
</gene>
<dbReference type="GO" id="GO:0008381">
    <property type="term" value="F:mechanosensitive monoatomic ion channel activity"/>
    <property type="evidence" value="ECO:0007669"/>
    <property type="project" value="UniProtKB-ARBA"/>
</dbReference>
<comment type="subcellular location">
    <subcellularLocation>
        <location evidence="1">Membrane</location>
    </subcellularLocation>
</comment>
<protein>
    <submittedName>
        <fullName evidence="8">Mechanosensitive ion channel</fullName>
    </submittedName>
</protein>
<dbReference type="AlphaFoldDB" id="A0A4U8SCF4"/>
<feature type="transmembrane region" description="Helical" evidence="5">
    <location>
        <begin position="321"/>
        <end position="349"/>
    </location>
</feature>
<evidence type="ECO:0000256" key="5">
    <source>
        <dbReference type="SAM" id="Phobius"/>
    </source>
</evidence>
<evidence type="ECO:0000256" key="2">
    <source>
        <dbReference type="ARBA" id="ARBA00022692"/>
    </source>
</evidence>
<dbReference type="OrthoDB" id="5337452at2"/>
<dbReference type="Gene3D" id="3.30.70.100">
    <property type="match status" value="1"/>
</dbReference>
<evidence type="ECO:0000256" key="3">
    <source>
        <dbReference type="ARBA" id="ARBA00022989"/>
    </source>
</evidence>
<evidence type="ECO:0000313" key="8">
    <source>
        <dbReference type="EMBL" id="TLD83746.1"/>
    </source>
</evidence>
<evidence type="ECO:0000256" key="6">
    <source>
        <dbReference type="SAM" id="SignalP"/>
    </source>
</evidence>
<reference evidence="8 9" key="1">
    <citation type="journal article" date="2014" name="Genome Announc.">
        <title>Draft genome sequences of eight enterohepatic helicobacter species isolated from both laboratory and wild rodents.</title>
        <authorList>
            <person name="Sheh A."/>
            <person name="Shen Z."/>
            <person name="Fox J.G."/>
        </authorList>
    </citation>
    <scope>NUCLEOTIDE SEQUENCE [LARGE SCALE GENOMIC DNA]</scope>
    <source>
        <strain evidence="8 9">ATCC 700114</strain>
    </source>
</reference>
<organism evidence="8 9">
    <name type="scientific">Helicobacter trogontum</name>
    <dbReference type="NCBI Taxonomy" id="50960"/>
    <lineage>
        <taxon>Bacteria</taxon>
        <taxon>Pseudomonadati</taxon>
        <taxon>Campylobacterota</taxon>
        <taxon>Epsilonproteobacteria</taxon>
        <taxon>Campylobacterales</taxon>
        <taxon>Helicobacteraceae</taxon>
        <taxon>Helicobacter</taxon>
    </lineage>
</organism>
<keyword evidence="6" id="KW-0732">Signal</keyword>
<feature type="chain" id="PRO_5020436164" evidence="6">
    <location>
        <begin position="26"/>
        <end position="551"/>
    </location>
</feature>
<dbReference type="PANTHER" id="PTHR30566">
    <property type="entry name" value="YNAI-RELATED MECHANOSENSITIVE ION CHANNEL"/>
    <property type="match status" value="1"/>
</dbReference>
<feature type="transmembrane region" description="Helical" evidence="5">
    <location>
        <begin position="251"/>
        <end position="271"/>
    </location>
</feature>
<dbReference type="Gene3D" id="2.30.30.60">
    <property type="match status" value="1"/>
</dbReference>
<keyword evidence="4 5" id="KW-0472">Membrane</keyword>
<accession>A0A4U8SCF4</accession>
<keyword evidence="3 5" id="KW-1133">Transmembrane helix</keyword>
<evidence type="ECO:0000256" key="1">
    <source>
        <dbReference type="ARBA" id="ARBA00004370"/>
    </source>
</evidence>
<dbReference type="GO" id="GO:0016020">
    <property type="term" value="C:membrane"/>
    <property type="evidence" value="ECO:0007669"/>
    <property type="project" value="UniProtKB-SubCell"/>
</dbReference>
<name>A0A4U8SCF4_9HELI</name>
<dbReference type="InterPro" id="IPR006685">
    <property type="entry name" value="MscS_channel_2nd"/>
</dbReference>
<sequence>MSLLNTKVLYCIFVLFVCFGTQLFATQADSTPLDSAESKHHKTNTIVKSATLSSYIDQLKQLDSALYKTESIWLKRYENFKSYHDISDEIAEIEKEALLAPLEAQKTHRLMTLKKQQNLLEQYRTKPFGELLDKPTLEAAPVLTNPFEIFSAFSYIKHISNIRSNMQYNQQDLDKLLTILDKKSAILNEIIQSQKISVTEKQSYKDVLVATQEQNLELQSARNILETTTDVFNKDADEIEANLEYQIKNQILKLVYIGIGILLSVVIAFFLKLIAKRYIEHHERAYTTSKIINVFNITIIFLILLFAYIDNATYAVAMVGFASAGVAIAMKDMFMSTLGWLVIVVGGSIHVGDRIRVKKENEVFIGDVLDISMLRITIYDDITLTSYRENHRAGRLIFIPNNYIFTNLISNYTYGNLKNIWDSVSVCITFDSNITKAKKIALEVASTHAKIYTEQTRSQMQRMRDRFALAHSALNVDPRVFNFVKDNGMDISVWFQNYAYGTLKLKSVIAQEIVEKYLCEDDIHIAYPITRIVYERANGLGKSQDFIPEIN</sequence>
<feature type="signal peptide" evidence="6">
    <location>
        <begin position="1"/>
        <end position="25"/>
    </location>
</feature>
<dbReference type="InterPro" id="IPR023408">
    <property type="entry name" value="MscS_beta-dom_sf"/>
</dbReference>
<comment type="caution">
    <text evidence="8">The sequence shown here is derived from an EMBL/GenBank/DDBJ whole genome shotgun (WGS) entry which is preliminary data.</text>
</comment>
<dbReference type="InterPro" id="IPR010920">
    <property type="entry name" value="LSM_dom_sf"/>
</dbReference>